<accession>A0A6P7H1N5</accession>
<dbReference type="InParanoid" id="A0A6P7H1N5"/>
<dbReference type="PANTHER" id="PTHR35374:SF1">
    <property type="entry name" value="PROTEIN KINASE DOMAIN-CONTAINING PROTEIN"/>
    <property type="match status" value="1"/>
</dbReference>
<evidence type="ECO:0000313" key="2">
    <source>
        <dbReference type="RefSeq" id="XP_028155439.1"/>
    </source>
</evidence>
<organism evidence="2">
    <name type="scientific">Diabrotica virgifera virgifera</name>
    <name type="common">western corn rootworm</name>
    <dbReference type="NCBI Taxonomy" id="50390"/>
    <lineage>
        <taxon>Eukaryota</taxon>
        <taxon>Metazoa</taxon>
        <taxon>Ecdysozoa</taxon>
        <taxon>Arthropoda</taxon>
        <taxon>Hexapoda</taxon>
        <taxon>Insecta</taxon>
        <taxon>Pterygota</taxon>
        <taxon>Neoptera</taxon>
        <taxon>Endopterygota</taxon>
        <taxon>Coleoptera</taxon>
        <taxon>Polyphaga</taxon>
        <taxon>Cucujiformia</taxon>
        <taxon>Chrysomeloidea</taxon>
        <taxon>Chrysomelidae</taxon>
        <taxon>Galerucinae</taxon>
        <taxon>Diabroticina</taxon>
        <taxon>Diabroticites</taxon>
        <taxon>Diabrotica</taxon>
    </lineage>
</organism>
<evidence type="ECO:0000259" key="1">
    <source>
        <dbReference type="Pfam" id="PF26634"/>
    </source>
</evidence>
<gene>
    <name evidence="2" type="primary">LOC114349294</name>
</gene>
<dbReference type="Pfam" id="PF26634">
    <property type="entry name" value="DUF8207"/>
    <property type="match status" value="1"/>
</dbReference>
<sequence>MIKPLKLDLKLTRNNSETRFEANQERTLFLDQYDPLPRKYITEMQADFLNKEFDHKYVVRFDETSEKLLIGNSEINIAGVDVLLKNKRYKGTSGLYELLFKKHPANFTDQDVNNYAKIVVATNAHRRHYLSSKQIDGSKLKKYKKIIAPITEGKGLLMEVNNNKIDYVHWDDPNELVARLRLLLSSQLAGHTGHTNEINSIIEVDGSRLKK</sequence>
<dbReference type="AlphaFoldDB" id="A0A6P7H1N5"/>
<protein>
    <submittedName>
        <fullName evidence="2">Uncharacterized protein LOC114349294</fullName>
    </submittedName>
</protein>
<proteinExistence type="predicted"/>
<dbReference type="InterPro" id="IPR058520">
    <property type="entry name" value="DUF8207"/>
</dbReference>
<dbReference type="RefSeq" id="XP_028155439.1">
    <property type="nucleotide sequence ID" value="XM_028299638.1"/>
</dbReference>
<feature type="domain" description="DUF8207" evidence="1">
    <location>
        <begin position="52"/>
        <end position="150"/>
    </location>
</feature>
<name>A0A6P7H1N5_DIAVI</name>
<dbReference type="PANTHER" id="PTHR35374">
    <property type="entry name" value="CYCLIN-DEPENDENT KINASE 11A-LIKE"/>
    <property type="match status" value="1"/>
</dbReference>
<reference evidence="2" key="1">
    <citation type="submission" date="2025-08" db="UniProtKB">
        <authorList>
            <consortium name="RefSeq"/>
        </authorList>
    </citation>
    <scope>IDENTIFICATION</scope>
    <source>
        <tissue evidence="2">Whole insect</tissue>
    </source>
</reference>